<keyword evidence="4" id="KW-0520">NAD</keyword>
<dbReference type="InterPro" id="IPR015590">
    <property type="entry name" value="Aldehyde_DH_dom"/>
</dbReference>
<comment type="caution">
    <text evidence="8">The sequence shown here is derived from an EMBL/GenBank/DDBJ whole genome shotgun (WGS) entry which is preliminary data.</text>
</comment>
<keyword evidence="3 5" id="KW-0560">Oxidoreductase</keyword>
<dbReference type="GO" id="GO:0004029">
    <property type="term" value="F:aldehyde dehydrogenase (NAD+) activity"/>
    <property type="evidence" value="ECO:0007669"/>
    <property type="project" value="TreeGrafter"/>
</dbReference>
<reference evidence="8" key="1">
    <citation type="journal article" date="2020" name="Stud. Mycol.">
        <title>101 Dothideomycetes genomes: a test case for predicting lifestyles and emergence of pathogens.</title>
        <authorList>
            <person name="Haridas S."/>
            <person name="Albert R."/>
            <person name="Binder M."/>
            <person name="Bloem J."/>
            <person name="Labutti K."/>
            <person name="Salamov A."/>
            <person name="Andreopoulos B."/>
            <person name="Baker S."/>
            <person name="Barry K."/>
            <person name="Bills G."/>
            <person name="Bluhm B."/>
            <person name="Cannon C."/>
            <person name="Castanera R."/>
            <person name="Culley D."/>
            <person name="Daum C."/>
            <person name="Ezra D."/>
            <person name="Gonzalez J."/>
            <person name="Henrissat B."/>
            <person name="Kuo A."/>
            <person name="Liang C."/>
            <person name="Lipzen A."/>
            <person name="Lutzoni F."/>
            <person name="Magnuson J."/>
            <person name="Mondo S."/>
            <person name="Nolan M."/>
            <person name="Ohm R."/>
            <person name="Pangilinan J."/>
            <person name="Park H.-J."/>
            <person name="Ramirez L."/>
            <person name="Alfaro M."/>
            <person name="Sun H."/>
            <person name="Tritt A."/>
            <person name="Yoshinaga Y."/>
            <person name="Zwiers L.-H."/>
            <person name="Turgeon B."/>
            <person name="Goodwin S."/>
            <person name="Spatafora J."/>
            <person name="Crous P."/>
            <person name="Grigoriev I."/>
        </authorList>
    </citation>
    <scope>NUCLEOTIDE SEQUENCE</scope>
    <source>
        <strain evidence="8">CBS 116435</strain>
    </source>
</reference>
<evidence type="ECO:0000259" key="7">
    <source>
        <dbReference type="Pfam" id="PF00171"/>
    </source>
</evidence>
<dbReference type="GO" id="GO:0006081">
    <property type="term" value="P:aldehyde metabolic process"/>
    <property type="evidence" value="ECO:0007669"/>
    <property type="project" value="InterPro"/>
</dbReference>
<comment type="similarity">
    <text evidence="1 5">Belongs to the aldehyde dehydrogenase family.</text>
</comment>
<dbReference type="Gene3D" id="3.40.309.10">
    <property type="entry name" value="Aldehyde Dehydrogenase, Chain A, domain 2"/>
    <property type="match status" value="1"/>
</dbReference>
<dbReference type="InterPro" id="IPR016161">
    <property type="entry name" value="Ald_DH/histidinol_DH"/>
</dbReference>
<dbReference type="PIRSF" id="PIRSF036492">
    <property type="entry name" value="ALDH"/>
    <property type="match status" value="1"/>
</dbReference>
<dbReference type="SUPFAM" id="SSF53720">
    <property type="entry name" value="ALDH-like"/>
    <property type="match status" value="1"/>
</dbReference>
<evidence type="ECO:0000256" key="3">
    <source>
        <dbReference type="ARBA" id="ARBA00023002"/>
    </source>
</evidence>
<feature type="domain" description="Aldehyde dehydrogenase" evidence="7">
    <location>
        <begin position="26"/>
        <end position="442"/>
    </location>
</feature>
<name>A0A9P4UN91_9PEZI</name>
<dbReference type="Gene3D" id="3.40.605.10">
    <property type="entry name" value="Aldehyde Dehydrogenase, Chain A, domain 1"/>
    <property type="match status" value="1"/>
</dbReference>
<dbReference type="GO" id="GO:0016117">
    <property type="term" value="P:carotenoid biosynthetic process"/>
    <property type="evidence" value="ECO:0007669"/>
    <property type="project" value="UniProtKB-KW"/>
</dbReference>
<organism evidence="8 9">
    <name type="scientific">Polychaeton citri CBS 116435</name>
    <dbReference type="NCBI Taxonomy" id="1314669"/>
    <lineage>
        <taxon>Eukaryota</taxon>
        <taxon>Fungi</taxon>
        <taxon>Dikarya</taxon>
        <taxon>Ascomycota</taxon>
        <taxon>Pezizomycotina</taxon>
        <taxon>Dothideomycetes</taxon>
        <taxon>Dothideomycetidae</taxon>
        <taxon>Capnodiales</taxon>
        <taxon>Capnodiaceae</taxon>
        <taxon>Polychaeton</taxon>
    </lineage>
</organism>
<evidence type="ECO:0000256" key="4">
    <source>
        <dbReference type="ARBA" id="ARBA00023027"/>
    </source>
</evidence>
<dbReference type="InterPro" id="IPR016163">
    <property type="entry name" value="Ald_DH_C"/>
</dbReference>
<evidence type="ECO:0000313" key="9">
    <source>
        <dbReference type="Proteomes" id="UP000799441"/>
    </source>
</evidence>
<evidence type="ECO:0000256" key="6">
    <source>
        <dbReference type="PIRSR" id="PIRSR036492-1"/>
    </source>
</evidence>
<dbReference type="Pfam" id="PF00171">
    <property type="entry name" value="Aldedh"/>
    <property type="match status" value="1"/>
</dbReference>
<evidence type="ECO:0000256" key="5">
    <source>
        <dbReference type="PIRNR" id="PIRNR036492"/>
    </source>
</evidence>
<dbReference type="EMBL" id="MU003820">
    <property type="protein sequence ID" value="KAF2718755.1"/>
    <property type="molecule type" value="Genomic_DNA"/>
</dbReference>
<sequence length="525" mass="57340">MEDLPPFTNTSIDKIPAIHQRVVSKYHTHTTKPYEYRVKQLQSLYWGLKDAESVLLEACKLDLHKSAYESFLTEVGWVTNDVLFMLQNLKRFMKEEKAEDIDLMNSIMSPRIRKDPLGSVLVIGAFNFPIQLSLGPLIGAIAAGCTAVLKPSENAPNTARIMQKIIETSLDPDAYQVVQGAVAETTALLDCKWDKIFYTGGVGVGTIIAKKAAETLTPVTLELGGRNPAIITRNADLRLAARRLLWAKLCNAGQVCVSQNYILADKEIIPGFIEQLKQAFKEFQPNGAKDNEDYCHIINNRGFNRLKGMLDNSKGKIVIGGGMDEATCFIEPTVVVVDSAEDSLLKDESFGPLIPILAFKDLDEAIHTANAIHATPLGLYPFGTKAETDKILAQTRSGGASVNDAFFHASVPTLAFGGVGDSGQGSYRGKSSFDCFTHRRAVTTTPGWVEMFLAVRYPPYTAKKFKQFRAMSEMKPDFDRNGNPTSGLLWLLIGLGGSSGVGAVTRWALVAALAFALKVGLERAA</sequence>
<dbReference type="InterPro" id="IPR016162">
    <property type="entry name" value="Ald_DH_N"/>
</dbReference>
<dbReference type="OrthoDB" id="440325at2759"/>
<evidence type="ECO:0000256" key="2">
    <source>
        <dbReference type="ARBA" id="ARBA00022746"/>
    </source>
</evidence>
<protein>
    <recommendedName>
        <fullName evidence="5">Aldehyde dehydrogenase</fullName>
    </recommendedName>
</protein>
<dbReference type="PANTHER" id="PTHR43570:SF11">
    <property type="entry name" value="ALDEHYDE DEHYDROGENASE"/>
    <property type="match status" value="1"/>
</dbReference>
<dbReference type="GO" id="GO:0005737">
    <property type="term" value="C:cytoplasm"/>
    <property type="evidence" value="ECO:0007669"/>
    <property type="project" value="TreeGrafter"/>
</dbReference>
<evidence type="ECO:0000313" key="8">
    <source>
        <dbReference type="EMBL" id="KAF2718755.1"/>
    </source>
</evidence>
<dbReference type="FunFam" id="3.40.605.10:FF:000004">
    <property type="entry name" value="Aldehyde dehydrogenase"/>
    <property type="match status" value="1"/>
</dbReference>
<dbReference type="InterPro" id="IPR012394">
    <property type="entry name" value="Aldehyde_DH_NAD(P)"/>
</dbReference>
<dbReference type="AlphaFoldDB" id="A0A9P4UN91"/>
<accession>A0A9P4UN91</accession>
<dbReference type="CDD" id="cd07135">
    <property type="entry name" value="ALDH_F14-YMR110C"/>
    <property type="match status" value="1"/>
</dbReference>
<gene>
    <name evidence="8" type="ORF">K431DRAFT_287355</name>
</gene>
<evidence type="ECO:0000256" key="1">
    <source>
        <dbReference type="ARBA" id="ARBA00009986"/>
    </source>
</evidence>
<dbReference type="PANTHER" id="PTHR43570">
    <property type="entry name" value="ALDEHYDE DEHYDROGENASE"/>
    <property type="match status" value="1"/>
</dbReference>
<keyword evidence="2" id="KW-0125">Carotenoid biosynthesis</keyword>
<keyword evidence="9" id="KW-1185">Reference proteome</keyword>
<dbReference type="Proteomes" id="UP000799441">
    <property type="component" value="Unassembled WGS sequence"/>
</dbReference>
<proteinExistence type="inferred from homology"/>
<feature type="active site" evidence="6">
    <location>
        <position position="256"/>
    </location>
</feature>
<feature type="active site" evidence="6">
    <location>
        <position position="222"/>
    </location>
</feature>
<dbReference type="FunFam" id="3.40.309.10:FF:000025">
    <property type="entry name" value="Aldehyde dehydrogenase"/>
    <property type="match status" value="1"/>
</dbReference>